<keyword evidence="5" id="KW-0472">Membrane</keyword>
<feature type="domain" description="PPIase cyclophilin-type" evidence="6">
    <location>
        <begin position="60"/>
        <end position="218"/>
    </location>
</feature>
<dbReference type="InterPro" id="IPR029000">
    <property type="entry name" value="Cyclophilin-like_dom_sf"/>
</dbReference>
<dbReference type="InterPro" id="IPR036439">
    <property type="entry name" value="Dockerin_dom_sf"/>
</dbReference>
<dbReference type="InterPro" id="IPR002105">
    <property type="entry name" value="Dockerin_1_rpt"/>
</dbReference>
<keyword evidence="3" id="KW-0697">Rotamase</keyword>
<dbReference type="SUPFAM" id="SSF63446">
    <property type="entry name" value="Type I dockerin domain"/>
    <property type="match status" value="1"/>
</dbReference>
<evidence type="ECO:0000256" key="3">
    <source>
        <dbReference type="ARBA" id="ARBA00023110"/>
    </source>
</evidence>
<dbReference type="GO" id="GO:0003755">
    <property type="term" value="F:peptidyl-prolyl cis-trans isomerase activity"/>
    <property type="evidence" value="ECO:0007669"/>
    <property type="project" value="UniProtKB-KW"/>
</dbReference>
<evidence type="ECO:0000256" key="5">
    <source>
        <dbReference type="SAM" id="Phobius"/>
    </source>
</evidence>
<dbReference type="EMBL" id="SJPS01000005">
    <property type="protein sequence ID" value="TWU24728.1"/>
    <property type="molecule type" value="Genomic_DNA"/>
</dbReference>
<dbReference type="OrthoDB" id="270889at2"/>
<keyword evidence="5" id="KW-0812">Transmembrane</keyword>
<evidence type="ECO:0000256" key="2">
    <source>
        <dbReference type="ARBA" id="ARBA00013194"/>
    </source>
</evidence>
<dbReference type="InterPro" id="IPR013424">
    <property type="entry name" value="Ice-binding_C"/>
</dbReference>
<reference evidence="7 8" key="1">
    <citation type="submission" date="2019-02" db="EMBL/GenBank/DDBJ databases">
        <title>Deep-cultivation of Planctomycetes and their phenomic and genomic characterization uncovers novel biology.</title>
        <authorList>
            <person name="Wiegand S."/>
            <person name="Jogler M."/>
            <person name="Boedeker C."/>
            <person name="Pinto D."/>
            <person name="Vollmers J."/>
            <person name="Rivas-Marin E."/>
            <person name="Kohn T."/>
            <person name="Peeters S.H."/>
            <person name="Heuer A."/>
            <person name="Rast P."/>
            <person name="Oberbeckmann S."/>
            <person name="Bunk B."/>
            <person name="Jeske O."/>
            <person name="Meyerdierks A."/>
            <person name="Storesund J.E."/>
            <person name="Kallscheuer N."/>
            <person name="Luecker S."/>
            <person name="Lage O.M."/>
            <person name="Pohl T."/>
            <person name="Merkel B.J."/>
            <person name="Hornburger P."/>
            <person name="Mueller R.-W."/>
            <person name="Bruemmer F."/>
            <person name="Labrenz M."/>
            <person name="Spormann A.M."/>
            <person name="Op Den Camp H."/>
            <person name="Overmann J."/>
            <person name="Amann R."/>
            <person name="Jetten M.S.M."/>
            <person name="Mascher T."/>
            <person name="Medema M.H."/>
            <person name="Devos D.P."/>
            <person name="Kaster A.-K."/>
            <person name="Ovreas L."/>
            <person name="Rohde M."/>
            <person name="Galperin M.Y."/>
            <person name="Jogler C."/>
        </authorList>
    </citation>
    <scope>NUCLEOTIDE SEQUENCE [LARGE SCALE GENOMIC DNA]</scope>
    <source>
        <strain evidence="7 8">Pla144</strain>
    </source>
</reference>
<dbReference type="InterPro" id="IPR002130">
    <property type="entry name" value="Cyclophilin-type_PPIase_dom"/>
</dbReference>
<evidence type="ECO:0000256" key="4">
    <source>
        <dbReference type="ARBA" id="ARBA00023235"/>
    </source>
</evidence>
<gene>
    <name evidence="7" type="primary">ppiA</name>
    <name evidence="7" type="ORF">Pla144_36140</name>
</gene>
<comment type="similarity">
    <text evidence="1">Belongs to the cyclophilin-type PPIase family.</text>
</comment>
<dbReference type="PANTHER" id="PTHR45625:SF4">
    <property type="entry name" value="PEPTIDYLPROLYL ISOMERASE DOMAIN AND WD REPEAT-CONTAINING PROTEIN 1"/>
    <property type="match status" value="1"/>
</dbReference>
<dbReference type="Proteomes" id="UP000318437">
    <property type="component" value="Unassembled WGS sequence"/>
</dbReference>
<accession>A0A5C6CJU3</accession>
<evidence type="ECO:0000259" key="6">
    <source>
        <dbReference type="PROSITE" id="PS50072"/>
    </source>
</evidence>
<dbReference type="InterPro" id="IPR018247">
    <property type="entry name" value="EF_Hand_1_Ca_BS"/>
</dbReference>
<keyword evidence="8" id="KW-1185">Reference proteome</keyword>
<dbReference type="PROSITE" id="PS00018">
    <property type="entry name" value="EF_HAND_1"/>
    <property type="match status" value="1"/>
</dbReference>
<evidence type="ECO:0000256" key="1">
    <source>
        <dbReference type="ARBA" id="ARBA00007365"/>
    </source>
</evidence>
<dbReference type="EC" id="5.2.1.8" evidence="2"/>
<organism evidence="7 8">
    <name type="scientific">Bythopirellula polymerisocia</name>
    <dbReference type="NCBI Taxonomy" id="2528003"/>
    <lineage>
        <taxon>Bacteria</taxon>
        <taxon>Pseudomonadati</taxon>
        <taxon>Planctomycetota</taxon>
        <taxon>Planctomycetia</taxon>
        <taxon>Pirellulales</taxon>
        <taxon>Lacipirellulaceae</taxon>
        <taxon>Bythopirellula</taxon>
    </lineage>
</organism>
<dbReference type="PROSITE" id="PS50072">
    <property type="entry name" value="CSA_PPIASE_2"/>
    <property type="match status" value="1"/>
</dbReference>
<dbReference type="Gene3D" id="1.10.1330.10">
    <property type="entry name" value="Dockerin domain"/>
    <property type="match status" value="1"/>
</dbReference>
<dbReference type="Pfam" id="PF00160">
    <property type="entry name" value="Pro_isomerase"/>
    <property type="match status" value="1"/>
</dbReference>
<feature type="transmembrane region" description="Helical" evidence="5">
    <location>
        <begin position="36"/>
        <end position="56"/>
    </location>
</feature>
<evidence type="ECO:0000313" key="8">
    <source>
        <dbReference type="Proteomes" id="UP000318437"/>
    </source>
</evidence>
<dbReference type="PRINTS" id="PR00153">
    <property type="entry name" value="CSAPPISMRASE"/>
</dbReference>
<protein>
    <recommendedName>
        <fullName evidence="2">peptidylprolyl isomerase</fullName>
        <ecNumber evidence="2">5.2.1.8</ecNumber>
    </recommendedName>
</protein>
<dbReference type="AlphaFoldDB" id="A0A5C6CJU3"/>
<proteinExistence type="inferred from homology"/>
<dbReference type="PROSITE" id="PS00170">
    <property type="entry name" value="CSA_PPIASE_1"/>
    <property type="match status" value="1"/>
</dbReference>
<comment type="caution">
    <text evidence="7">The sequence shown here is derived from an EMBL/GenBank/DDBJ whole genome shotgun (WGS) entry which is preliminary data.</text>
</comment>
<dbReference type="GO" id="GO:0004553">
    <property type="term" value="F:hydrolase activity, hydrolyzing O-glycosyl compounds"/>
    <property type="evidence" value="ECO:0007669"/>
    <property type="project" value="InterPro"/>
</dbReference>
<name>A0A5C6CJU3_9BACT</name>
<dbReference type="InterPro" id="IPR044666">
    <property type="entry name" value="Cyclophilin_A-like"/>
</dbReference>
<dbReference type="Gene3D" id="2.40.100.10">
    <property type="entry name" value="Cyclophilin-like"/>
    <property type="match status" value="1"/>
</dbReference>
<dbReference type="Pfam" id="PF07589">
    <property type="entry name" value="PEP-CTERM"/>
    <property type="match status" value="1"/>
</dbReference>
<dbReference type="NCBIfam" id="TIGR02595">
    <property type="entry name" value="PEP_CTERM"/>
    <property type="match status" value="1"/>
</dbReference>
<dbReference type="InterPro" id="IPR020892">
    <property type="entry name" value="Cyclophilin-type_PPIase_CS"/>
</dbReference>
<evidence type="ECO:0000313" key="7">
    <source>
        <dbReference type="EMBL" id="TWU24728.1"/>
    </source>
</evidence>
<dbReference type="SUPFAM" id="SSF50891">
    <property type="entry name" value="Cyclophilin-like"/>
    <property type="match status" value="1"/>
</dbReference>
<dbReference type="GO" id="GO:0006457">
    <property type="term" value="P:protein folding"/>
    <property type="evidence" value="ECO:0007669"/>
    <property type="project" value="InterPro"/>
</dbReference>
<dbReference type="Pfam" id="PF00404">
    <property type="entry name" value="Dockerin_1"/>
    <property type="match status" value="1"/>
</dbReference>
<sequence>MDEQGWSEAANLFFAMAEPGGAFGQRFWKLGMFKRLFVVLVILAITRSASATVVRFDTVLGSYNIRMFDSLMPETVANFLNYTNTNRYNGTFVHRSVSGFVIQGGGFTYNSSNNTAPGITLSPPINDEPGGGVAGPSNIRGTIAMAKSGPNTVTSQWFVNLGNNSSLDNPARPDGGFSAFGRVLGNGMTVVDAIAALPIFDLDPFPQQTFDTVPLRNVAGGLADRLVFSNDVSVLNIPAGDYNFDGTVNSQDLNIWKADFGSMTKAEADGNGNGIVDGADFLIWQRTFGQTTVPISAFAVVPEPTSVALAALGCLFLVSRRR</sequence>
<keyword evidence="4 7" id="KW-0413">Isomerase</keyword>
<keyword evidence="5" id="KW-1133">Transmembrane helix</keyword>
<dbReference type="PANTHER" id="PTHR45625">
    <property type="entry name" value="PEPTIDYL-PROLYL CIS-TRANS ISOMERASE-RELATED"/>
    <property type="match status" value="1"/>
</dbReference>
<dbReference type="GO" id="GO:0000272">
    <property type="term" value="P:polysaccharide catabolic process"/>
    <property type="evidence" value="ECO:0007669"/>
    <property type="project" value="InterPro"/>
</dbReference>